<evidence type="ECO:0000313" key="2">
    <source>
        <dbReference type="Proteomes" id="UP001240697"/>
    </source>
</evidence>
<name>A0ABY8SYQ7_9BURK</name>
<dbReference type="InterPro" id="IPR021398">
    <property type="entry name" value="DUF3037"/>
</dbReference>
<gene>
    <name evidence="1" type="ORF">QMY55_10030</name>
</gene>
<dbReference type="RefSeq" id="WP_283488452.1">
    <property type="nucleotide sequence ID" value="NZ_CP125947.1"/>
</dbReference>
<accession>A0ABY8SYQ7</accession>
<dbReference type="EMBL" id="CP125947">
    <property type="protein sequence ID" value="WHS67419.1"/>
    <property type="molecule type" value="Genomic_DNA"/>
</dbReference>
<keyword evidence="2" id="KW-1185">Reference proteome</keyword>
<sequence length="137" mass="15264">MHAHEVYDYAVVRVVPRVEREEFVNVGVILSCQRTGHLEAAIALDEKRLLALDPNVDLETVRRHLGAIVAICEGAAHGGPIAQLPMRSRYHWLTAKRSSIIQTSPSHMGLCLQPGEALARIMQRMVLPIPVETTFNH</sequence>
<dbReference type="Proteomes" id="UP001240697">
    <property type="component" value="Chromosome"/>
</dbReference>
<organism evidence="1 2">
    <name type="scientific">Comamonas resistens</name>
    <dbReference type="NCBI Taxonomy" id="3046670"/>
    <lineage>
        <taxon>Bacteria</taxon>
        <taxon>Pseudomonadati</taxon>
        <taxon>Pseudomonadota</taxon>
        <taxon>Betaproteobacteria</taxon>
        <taxon>Burkholderiales</taxon>
        <taxon>Comamonadaceae</taxon>
        <taxon>Comamonas</taxon>
    </lineage>
</organism>
<reference evidence="1 2" key="1">
    <citation type="submission" date="2023-05" db="EMBL/GenBank/DDBJ databases">
        <authorList>
            <person name="Yin Y."/>
            <person name="Lu Z."/>
        </authorList>
    </citation>
    <scope>NUCLEOTIDE SEQUENCE [LARGE SCALE GENOMIC DNA]</scope>
    <source>
        <strain evidence="1 2">ZM22</strain>
    </source>
</reference>
<protein>
    <submittedName>
        <fullName evidence="1">DUF3037 domain-containing protein</fullName>
    </submittedName>
</protein>
<dbReference type="Pfam" id="PF11236">
    <property type="entry name" value="DUF3037"/>
    <property type="match status" value="1"/>
</dbReference>
<proteinExistence type="predicted"/>
<evidence type="ECO:0000313" key="1">
    <source>
        <dbReference type="EMBL" id="WHS67419.1"/>
    </source>
</evidence>